<feature type="transmembrane region" description="Helical" evidence="5">
    <location>
        <begin position="57"/>
        <end position="80"/>
    </location>
</feature>
<name>A0ABS5KI86_9BACT</name>
<feature type="domain" description="Yip1" evidence="6">
    <location>
        <begin position="16"/>
        <end position="186"/>
    </location>
</feature>
<reference evidence="7 8" key="1">
    <citation type="journal article" date="2014" name="Int. J. Syst. Evol. Microbiol.">
        <title>Carboxylicivirga gen. nov. in the family Marinilabiliaceae with two novel species, Carboxylicivirga mesophila sp. nov. and Carboxylicivirga taeanensis sp. nov., and reclassification of Cytophaga fermentans as Saccharicrinis fermentans gen. nov., comb. nov.</title>
        <authorList>
            <person name="Yang S.H."/>
            <person name="Seo H.S."/>
            <person name="Woo J.H."/>
            <person name="Oh H.M."/>
            <person name="Jang H."/>
            <person name="Lee J.H."/>
            <person name="Kim S.J."/>
            <person name="Kwon K.K."/>
        </authorList>
    </citation>
    <scope>NUCLEOTIDE SEQUENCE [LARGE SCALE GENOMIC DNA]</scope>
    <source>
        <strain evidence="7 8">JCM 18290</strain>
    </source>
</reference>
<organism evidence="7 8">
    <name type="scientific">Carboxylicivirga mesophila</name>
    <dbReference type="NCBI Taxonomy" id="1166478"/>
    <lineage>
        <taxon>Bacteria</taxon>
        <taxon>Pseudomonadati</taxon>
        <taxon>Bacteroidota</taxon>
        <taxon>Bacteroidia</taxon>
        <taxon>Marinilabiliales</taxon>
        <taxon>Marinilabiliaceae</taxon>
        <taxon>Carboxylicivirga</taxon>
    </lineage>
</organism>
<keyword evidence="8" id="KW-1185">Reference proteome</keyword>
<comment type="caution">
    <text evidence="7">The sequence shown here is derived from an EMBL/GenBank/DDBJ whole genome shotgun (WGS) entry which is preliminary data.</text>
</comment>
<evidence type="ECO:0000313" key="7">
    <source>
        <dbReference type="EMBL" id="MBS2214036.1"/>
    </source>
</evidence>
<keyword evidence="3 5" id="KW-1133">Transmembrane helix</keyword>
<accession>A0ABS5KI86</accession>
<gene>
    <name evidence="7" type="ORF">KEM09_21700</name>
</gene>
<evidence type="ECO:0000259" key="6">
    <source>
        <dbReference type="Pfam" id="PF04893"/>
    </source>
</evidence>
<feature type="transmembrane region" description="Helical" evidence="5">
    <location>
        <begin position="101"/>
        <end position="122"/>
    </location>
</feature>
<dbReference type="Proteomes" id="UP000721861">
    <property type="component" value="Unassembled WGS sequence"/>
</dbReference>
<evidence type="ECO:0000256" key="5">
    <source>
        <dbReference type="SAM" id="Phobius"/>
    </source>
</evidence>
<feature type="transmembrane region" description="Helical" evidence="5">
    <location>
        <begin position="128"/>
        <end position="159"/>
    </location>
</feature>
<dbReference type="Pfam" id="PF04893">
    <property type="entry name" value="Yip1"/>
    <property type="match status" value="1"/>
</dbReference>
<dbReference type="EMBL" id="JAGUCN010000057">
    <property type="protein sequence ID" value="MBS2214036.1"/>
    <property type="molecule type" value="Genomic_DNA"/>
</dbReference>
<protein>
    <submittedName>
        <fullName evidence="7">YIP1 family protein</fullName>
    </submittedName>
</protein>
<evidence type="ECO:0000256" key="3">
    <source>
        <dbReference type="ARBA" id="ARBA00022989"/>
    </source>
</evidence>
<evidence type="ECO:0000256" key="2">
    <source>
        <dbReference type="ARBA" id="ARBA00022692"/>
    </source>
</evidence>
<feature type="transmembrane region" description="Helical" evidence="5">
    <location>
        <begin position="16"/>
        <end position="37"/>
    </location>
</feature>
<evidence type="ECO:0000256" key="1">
    <source>
        <dbReference type="ARBA" id="ARBA00004141"/>
    </source>
</evidence>
<proteinExistence type="predicted"/>
<keyword evidence="2 5" id="KW-0812">Transmembrane</keyword>
<comment type="subcellular location">
    <subcellularLocation>
        <location evidence="1">Membrane</location>
        <topology evidence="1">Multi-pass membrane protein</topology>
    </subcellularLocation>
</comment>
<feature type="transmembrane region" description="Helical" evidence="5">
    <location>
        <begin position="171"/>
        <end position="189"/>
    </location>
</feature>
<sequence>MKKINKIFDSILESEVGWFSTFLLWSISGIVFIYYVMKSKGLINVESTKTTVTAIGTLITAGILYGLVSNLIVGFLIKLTGQLFKGNNDLRNIYKTLAKSYWPYVIFVVTILLGIYLSRVILISSDSIVRIVLSITVFLIIVGQAILSISQVILLIRGLRNVQGISTIKTILNYLISTLIFGVFYYYIIEPNL</sequence>
<keyword evidence="4 5" id="KW-0472">Membrane</keyword>
<dbReference type="InterPro" id="IPR006977">
    <property type="entry name" value="Yip1_dom"/>
</dbReference>
<evidence type="ECO:0000313" key="8">
    <source>
        <dbReference type="Proteomes" id="UP000721861"/>
    </source>
</evidence>
<dbReference type="RefSeq" id="WP_212232037.1">
    <property type="nucleotide sequence ID" value="NZ_JAGUCN010000057.1"/>
</dbReference>
<evidence type="ECO:0000256" key="4">
    <source>
        <dbReference type="ARBA" id="ARBA00023136"/>
    </source>
</evidence>